<organism evidence="5 6">
    <name type="scientific">Alicyclobacillus cellulosilyticus</name>
    <dbReference type="NCBI Taxonomy" id="1003997"/>
    <lineage>
        <taxon>Bacteria</taxon>
        <taxon>Bacillati</taxon>
        <taxon>Bacillota</taxon>
        <taxon>Bacilli</taxon>
        <taxon>Bacillales</taxon>
        <taxon>Alicyclobacillaceae</taxon>
        <taxon>Alicyclobacillus</taxon>
    </lineage>
</organism>
<dbReference type="SUPFAM" id="SSF53613">
    <property type="entry name" value="Ribokinase-like"/>
    <property type="match status" value="1"/>
</dbReference>
<evidence type="ECO:0000256" key="1">
    <source>
        <dbReference type="ARBA" id="ARBA00010688"/>
    </source>
</evidence>
<evidence type="ECO:0000313" key="6">
    <source>
        <dbReference type="Proteomes" id="UP000637695"/>
    </source>
</evidence>
<evidence type="ECO:0000259" key="4">
    <source>
        <dbReference type="Pfam" id="PF00294"/>
    </source>
</evidence>
<protein>
    <submittedName>
        <fullName evidence="5">Ribokinase</fullName>
    </submittedName>
</protein>
<dbReference type="GO" id="GO:0016301">
    <property type="term" value="F:kinase activity"/>
    <property type="evidence" value="ECO:0007669"/>
    <property type="project" value="UniProtKB-KW"/>
</dbReference>
<dbReference type="Gene3D" id="3.40.1190.20">
    <property type="match status" value="1"/>
</dbReference>
<dbReference type="Proteomes" id="UP000637695">
    <property type="component" value="Unassembled WGS sequence"/>
</dbReference>
<feature type="domain" description="Carbohydrate kinase PfkB" evidence="4">
    <location>
        <begin position="3"/>
        <end position="303"/>
    </location>
</feature>
<evidence type="ECO:0000313" key="5">
    <source>
        <dbReference type="EMBL" id="GGJ08722.1"/>
    </source>
</evidence>
<keyword evidence="3" id="KW-0418">Kinase</keyword>
<proteinExistence type="inferred from homology"/>
<dbReference type="PROSITE" id="PS00584">
    <property type="entry name" value="PFKB_KINASES_2"/>
    <property type="match status" value="1"/>
</dbReference>
<accession>A0A917KCX9</accession>
<gene>
    <name evidence="5" type="ORF">GCM10010885_17320</name>
</gene>
<dbReference type="EMBL" id="BMOY01000026">
    <property type="protein sequence ID" value="GGJ08722.1"/>
    <property type="molecule type" value="Genomic_DNA"/>
</dbReference>
<dbReference type="PANTHER" id="PTHR43320">
    <property type="entry name" value="SUGAR KINASE"/>
    <property type="match status" value="1"/>
</dbReference>
<dbReference type="AlphaFoldDB" id="A0A917KCX9"/>
<comment type="caution">
    <text evidence="5">The sequence shown here is derived from an EMBL/GenBank/DDBJ whole genome shotgun (WGS) entry which is preliminary data.</text>
</comment>
<dbReference type="InterPro" id="IPR052700">
    <property type="entry name" value="Carb_kinase_PfkB-like"/>
</dbReference>
<dbReference type="InterPro" id="IPR029056">
    <property type="entry name" value="Ribokinase-like"/>
</dbReference>
<dbReference type="InterPro" id="IPR002173">
    <property type="entry name" value="Carboh/pur_kinase_PfkB_CS"/>
</dbReference>
<dbReference type="PANTHER" id="PTHR43320:SF2">
    <property type="entry name" value="2-DEHYDRO-3-DEOXYGLUCONOKINASE_2-DEHYDRO-3-DEOXYGALACTONOKINASE"/>
    <property type="match status" value="1"/>
</dbReference>
<comment type="similarity">
    <text evidence="1">Belongs to the carbohydrate kinase PfkB family.</text>
</comment>
<keyword evidence="6" id="KW-1185">Reference proteome</keyword>
<sequence length="321" mass="33445">MKVLCAGEPLVVLVPDRRGSLAAVGGFTPYAAGAELNTAIGLARLGVPSALACAVGDDPFGERIVRAARAEGVDTSCVARVEGYPTAVFFKQWAGLDGATSVYYYRSTSPMAQGRWELAPILQALKQGTWTWLHTTGITGMLGPEAAAGLTSLLTAARQGGCTVSFDINVRRKLADLAAWRALAAQVAPWVDWYFLGDEEAEALLGTSDPAAVAASLRACGFAGRGVIVKRGAAGAAACMGDEVLTVPAWPVAAVVDTVGAGDGFNAGFIAGMARGWPVAEAMRLGTLVGAFAVTAEGDYEGYPLWREAKRHLQQEEGVLR</sequence>
<keyword evidence="2" id="KW-0808">Transferase</keyword>
<reference evidence="5" key="1">
    <citation type="journal article" date="2014" name="Int. J. Syst. Evol. Microbiol.">
        <title>Complete genome sequence of Corynebacterium casei LMG S-19264T (=DSM 44701T), isolated from a smear-ripened cheese.</title>
        <authorList>
            <consortium name="US DOE Joint Genome Institute (JGI-PGF)"/>
            <person name="Walter F."/>
            <person name="Albersmeier A."/>
            <person name="Kalinowski J."/>
            <person name="Ruckert C."/>
        </authorList>
    </citation>
    <scope>NUCLEOTIDE SEQUENCE</scope>
    <source>
        <strain evidence="5">JCM 18487</strain>
    </source>
</reference>
<name>A0A917KCX9_9BACL</name>
<dbReference type="InterPro" id="IPR011611">
    <property type="entry name" value="PfkB_dom"/>
</dbReference>
<evidence type="ECO:0000256" key="2">
    <source>
        <dbReference type="ARBA" id="ARBA00022679"/>
    </source>
</evidence>
<dbReference type="CDD" id="cd01166">
    <property type="entry name" value="KdgK"/>
    <property type="match status" value="1"/>
</dbReference>
<reference evidence="5" key="2">
    <citation type="submission" date="2020-09" db="EMBL/GenBank/DDBJ databases">
        <authorList>
            <person name="Sun Q."/>
            <person name="Ohkuma M."/>
        </authorList>
    </citation>
    <scope>NUCLEOTIDE SEQUENCE</scope>
    <source>
        <strain evidence="5">JCM 18487</strain>
    </source>
</reference>
<dbReference type="Pfam" id="PF00294">
    <property type="entry name" value="PfkB"/>
    <property type="match status" value="1"/>
</dbReference>
<evidence type="ECO:0000256" key="3">
    <source>
        <dbReference type="ARBA" id="ARBA00022777"/>
    </source>
</evidence>